<protein>
    <recommendedName>
        <fullName evidence="7">Thioredoxin reductase</fullName>
        <ecNumber evidence="7">1.8.1.9</ecNumber>
    </recommendedName>
</protein>
<organism evidence="10 11">
    <name type="scientific">Corynebacterium xerosis</name>
    <dbReference type="NCBI Taxonomy" id="1725"/>
    <lineage>
        <taxon>Bacteria</taxon>
        <taxon>Bacillati</taxon>
        <taxon>Actinomycetota</taxon>
        <taxon>Actinomycetes</taxon>
        <taxon>Mycobacteriales</taxon>
        <taxon>Corynebacteriaceae</taxon>
        <taxon>Corynebacterium</taxon>
    </lineage>
</organism>
<evidence type="ECO:0000256" key="7">
    <source>
        <dbReference type="RuleBase" id="RU003880"/>
    </source>
</evidence>
<dbReference type="EC" id="1.8.1.9" evidence="7"/>
<gene>
    <name evidence="10" type="primary">trxB</name>
    <name evidence="10" type="ORF">VVR64_10260</name>
</gene>
<evidence type="ECO:0000256" key="1">
    <source>
        <dbReference type="ARBA" id="ARBA00022630"/>
    </source>
</evidence>
<dbReference type="InterPro" id="IPR023753">
    <property type="entry name" value="FAD/NAD-binding_dom"/>
</dbReference>
<keyword evidence="11" id="KW-1185">Reference proteome</keyword>
<evidence type="ECO:0000256" key="3">
    <source>
        <dbReference type="ARBA" id="ARBA00023002"/>
    </source>
</evidence>
<keyword evidence="4" id="KW-1015">Disulfide bond</keyword>
<evidence type="ECO:0000256" key="6">
    <source>
        <dbReference type="ARBA" id="ARBA00048132"/>
    </source>
</evidence>
<keyword evidence="5 7" id="KW-0676">Redox-active center</keyword>
<dbReference type="PRINTS" id="PR00368">
    <property type="entry name" value="FADPNR"/>
</dbReference>
<dbReference type="InterPro" id="IPR050097">
    <property type="entry name" value="Ferredoxin-NADP_redctase_2"/>
</dbReference>
<dbReference type="Pfam" id="PF07992">
    <property type="entry name" value="Pyr_redox_2"/>
    <property type="match status" value="1"/>
</dbReference>
<comment type="similarity">
    <text evidence="7">Belongs to the class-II pyridine nucleotide-disulfide oxidoreductase family.</text>
</comment>
<sequence length="309" mass="32897">MTDTIHDVIIVGSGPAGYTAAIYAARAELKPVVFEGVEFGGSLMTTTEVENFPGFAEGIQGPDLMDQMRAQAERFGADLRMELVDRMDLTGDVKSVWVGEEEHKGRTVILAMGAAPRYLGAPGEQELLGHGVSSCATCDGFFFRDHDIAVIGGGDSAMEEATFLTKFAKSVTIVHRREEFRASAIMLERAKNNDKIRFATNKTVERVVGEGSVAALELKDTVTGETSELPVTAMFVAIGHDPRSQMVAGQIDLDESGYVKVDSPSTRTSLPGVFAAGDLVDSHYQQAISAAGTGCTAAIDAEHYLAALG</sequence>
<dbReference type="PRINTS" id="PR00469">
    <property type="entry name" value="PNDRDTASEII"/>
</dbReference>
<dbReference type="InterPro" id="IPR005982">
    <property type="entry name" value="Thioredox_Rdtase"/>
</dbReference>
<dbReference type="GeneID" id="95322062"/>
<dbReference type="Gene3D" id="3.50.50.60">
    <property type="entry name" value="FAD/NAD(P)-binding domain"/>
    <property type="match status" value="2"/>
</dbReference>
<comment type="caution">
    <text evidence="10">The sequence shown here is derived from an EMBL/GenBank/DDBJ whole genome shotgun (WGS) entry which is preliminary data.</text>
</comment>
<dbReference type="Proteomes" id="UP001558353">
    <property type="component" value="Unassembled WGS sequence"/>
</dbReference>
<accession>A0ABV3UWX7</accession>
<keyword evidence="3 7" id="KW-0560">Oxidoreductase</keyword>
<evidence type="ECO:0000259" key="9">
    <source>
        <dbReference type="Pfam" id="PF07992"/>
    </source>
</evidence>
<keyword evidence="2 7" id="KW-0274">FAD</keyword>
<dbReference type="EMBL" id="JAYWMA010000013">
    <property type="protein sequence ID" value="MEX3529436.1"/>
    <property type="molecule type" value="Genomic_DNA"/>
</dbReference>
<evidence type="ECO:0000256" key="4">
    <source>
        <dbReference type="ARBA" id="ARBA00023157"/>
    </source>
</evidence>
<evidence type="ECO:0000256" key="5">
    <source>
        <dbReference type="ARBA" id="ARBA00023284"/>
    </source>
</evidence>
<dbReference type="InterPro" id="IPR036188">
    <property type="entry name" value="FAD/NAD-bd_sf"/>
</dbReference>
<proteinExistence type="inferred from homology"/>
<comment type="cofactor">
    <cofactor evidence="8">
        <name>FAD</name>
        <dbReference type="ChEBI" id="CHEBI:57692"/>
    </cofactor>
    <text evidence="8">Binds 1 FAD per subunit.</text>
</comment>
<reference evidence="10 11" key="1">
    <citation type="journal article" date="2024" name="Fungal Genet. Biol.">
        <title>The porcine skin microbiome exhibits broad fungal antagonism.</title>
        <authorList>
            <person name="De La Cruz K.F."/>
            <person name="Townsend E.C."/>
            <person name="Alex Cheong J.Z."/>
            <person name="Salamzade R."/>
            <person name="Liu A."/>
            <person name="Sandstrom S."/>
            <person name="Davila E."/>
            <person name="Huang L."/>
            <person name="Xu K.H."/>
            <person name="Wu S.Y."/>
            <person name="Meudt J.J."/>
            <person name="Shanmuganayagam D."/>
            <person name="Gibson A.L.F."/>
            <person name="Kalan L.R."/>
        </authorList>
    </citation>
    <scope>NUCLEOTIDE SEQUENCE [LARGE SCALE GENOMIC DNA]</scope>
    <source>
        <strain evidence="10 11">LK2569</strain>
    </source>
</reference>
<dbReference type="GO" id="GO:0004791">
    <property type="term" value="F:thioredoxin-disulfide reductase (NADPH) activity"/>
    <property type="evidence" value="ECO:0007669"/>
    <property type="project" value="UniProtKB-EC"/>
</dbReference>
<dbReference type="PANTHER" id="PTHR48105">
    <property type="entry name" value="THIOREDOXIN REDUCTASE 1-RELATED-RELATED"/>
    <property type="match status" value="1"/>
</dbReference>
<dbReference type="PROSITE" id="PS00573">
    <property type="entry name" value="PYRIDINE_REDOX_2"/>
    <property type="match status" value="1"/>
</dbReference>
<keyword evidence="8" id="KW-0521">NADP</keyword>
<dbReference type="RefSeq" id="WP_060925706.1">
    <property type="nucleotide sequence ID" value="NZ_CP032788.1"/>
</dbReference>
<comment type="subunit">
    <text evidence="7">Homodimer.</text>
</comment>
<evidence type="ECO:0000313" key="11">
    <source>
        <dbReference type="Proteomes" id="UP001558353"/>
    </source>
</evidence>
<comment type="catalytic activity">
    <reaction evidence="6 7">
        <text>[thioredoxin]-dithiol + NADP(+) = [thioredoxin]-disulfide + NADPH + H(+)</text>
        <dbReference type="Rhea" id="RHEA:20345"/>
        <dbReference type="Rhea" id="RHEA-COMP:10698"/>
        <dbReference type="Rhea" id="RHEA-COMP:10700"/>
        <dbReference type="ChEBI" id="CHEBI:15378"/>
        <dbReference type="ChEBI" id="CHEBI:29950"/>
        <dbReference type="ChEBI" id="CHEBI:50058"/>
        <dbReference type="ChEBI" id="CHEBI:57783"/>
        <dbReference type="ChEBI" id="CHEBI:58349"/>
        <dbReference type="EC" id="1.8.1.9"/>
    </reaction>
</comment>
<evidence type="ECO:0000256" key="8">
    <source>
        <dbReference type="RuleBase" id="RU003881"/>
    </source>
</evidence>
<evidence type="ECO:0000256" key="2">
    <source>
        <dbReference type="ARBA" id="ARBA00022827"/>
    </source>
</evidence>
<dbReference type="SUPFAM" id="SSF51905">
    <property type="entry name" value="FAD/NAD(P)-binding domain"/>
    <property type="match status" value="1"/>
</dbReference>
<evidence type="ECO:0000313" key="10">
    <source>
        <dbReference type="EMBL" id="MEX3529436.1"/>
    </source>
</evidence>
<feature type="domain" description="FAD/NAD(P)-binding" evidence="9">
    <location>
        <begin position="6"/>
        <end position="294"/>
    </location>
</feature>
<dbReference type="InterPro" id="IPR008255">
    <property type="entry name" value="Pyr_nucl-diS_OxRdtase_2_AS"/>
</dbReference>
<keyword evidence="1 7" id="KW-0285">Flavoprotein</keyword>
<name>A0ABV3UWX7_9CORY</name>
<dbReference type="NCBIfam" id="TIGR01292">
    <property type="entry name" value="TRX_reduct"/>
    <property type="match status" value="1"/>
</dbReference>